<evidence type="ECO:0008006" key="5">
    <source>
        <dbReference type="Google" id="ProtNLM"/>
    </source>
</evidence>
<evidence type="ECO:0000256" key="1">
    <source>
        <dbReference type="SAM" id="MobiDB-lite"/>
    </source>
</evidence>
<organism evidence="3 4">
    <name type="scientific">Cyclospora cayetanensis</name>
    <dbReference type="NCBI Taxonomy" id="88456"/>
    <lineage>
        <taxon>Eukaryota</taxon>
        <taxon>Sar</taxon>
        <taxon>Alveolata</taxon>
        <taxon>Apicomplexa</taxon>
        <taxon>Conoidasida</taxon>
        <taxon>Coccidia</taxon>
        <taxon>Eucoccidiorida</taxon>
        <taxon>Eimeriorina</taxon>
        <taxon>Eimeriidae</taxon>
        <taxon>Cyclospora</taxon>
    </lineage>
</organism>
<evidence type="ECO:0000256" key="2">
    <source>
        <dbReference type="SAM" id="SignalP"/>
    </source>
</evidence>
<feature type="chain" id="PRO_5008914155" description="Transmembrane protein" evidence="2">
    <location>
        <begin position="35"/>
        <end position="276"/>
    </location>
</feature>
<dbReference type="EMBL" id="JROU02000693">
    <property type="protein sequence ID" value="OEH78549.1"/>
    <property type="molecule type" value="Genomic_DNA"/>
</dbReference>
<dbReference type="InParanoid" id="A0A1D3D522"/>
<feature type="region of interest" description="Disordered" evidence="1">
    <location>
        <begin position="252"/>
        <end position="276"/>
    </location>
</feature>
<reference evidence="3 4" key="1">
    <citation type="journal article" date="2016" name="BMC Genomics">
        <title>Comparative genomics reveals Cyclospora cayetanensis possesses coccidia-like metabolism and invasion components but unique surface antigens.</title>
        <authorList>
            <person name="Liu S."/>
            <person name="Wang L."/>
            <person name="Zheng H."/>
            <person name="Xu Z."/>
            <person name="Roellig D.M."/>
            <person name="Li N."/>
            <person name="Frace M.A."/>
            <person name="Tang K."/>
            <person name="Arrowood M.J."/>
            <person name="Moss D.M."/>
            <person name="Zhang L."/>
            <person name="Feng Y."/>
            <person name="Xiao L."/>
        </authorList>
    </citation>
    <scope>NUCLEOTIDE SEQUENCE [LARGE SCALE GENOMIC DNA]</scope>
    <source>
        <strain evidence="3 4">CHN_HEN01</strain>
    </source>
</reference>
<feature type="signal peptide" evidence="2">
    <location>
        <begin position="1"/>
        <end position="34"/>
    </location>
</feature>
<accession>A0A1D3D522</accession>
<dbReference type="AlphaFoldDB" id="A0A1D3D522"/>
<dbReference type="Proteomes" id="UP000095192">
    <property type="component" value="Unassembled WGS sequence"/>
</dbReference>
<evidence type="ECO:0000313" key="4">
    <source>
        <dbReference type="Proteomes" id="UP000095192"/>
    </source>
</evidence>
<name>A0A1D3D522_9EIME</name>
<evidence type="ECO:0000313" key="3">
    <source>
        <dbReference type="EMBL" id="OEH78549.1"/>
    </source>
</evidence>
<comment type="caution">
    <text evidence="3">The sequence shown here is derived from an EMBL/GenBank/DDBJ whole genome shotgun (WGS) entry which is preliminary data.</text>
</comment>
<protein>
    <recommendedName>
        <fullName evidence="5">Transmembrane protein</fullName>
    </recommendedName>
</protein>
<gene>
    <name evidence="3" type="ORF">cyc_04716</name>
</gene>
<sequence>MQEISRGLKGPPFFFAFCCALLMVLCLHPCTVSPESPFPEALEARAESSATSPTGPFTPVDEADAEVLACSVHRLLTPFRPTRGSGGLDGTFIRPGATLSRAQIFAMFLYDISSVTRKAWATLWLPQARQALEAVEEKRGHIVDIREAERLALQEKARTYKRLIQTSEDLLGEIVQQYLPLQKKNFFKYFLNHVSAAIDFSLIYSLKLLPRPVSPVGPLAHLAAEEGKLETSEFDDSLHILMPDGELVPASELPFIQKPPPSQKSSITIPQGAENP</sequence>
<dbReference type="VEuPathDB" id="ToxoDB:LOC113147130"/>
<dbReference type="VEuPathDB" id="ToxoDB:cyc_04716"/>
<keyword evidence="2" id="KW-0732">Signal</keyword>
<keyword evidence="4" id="KW-1185">Reference proteome</keyword>
<proteinExistence type="predicted"/>